<name>A0A7K3TIT3_9BIFI</name>
<keyword evidence="2 6" id="KW-0812">Transmembrane</keyword>
<evidence type="ECO:0000256" key="6">
    <source>
        <dbReference type="SAM" id="Phobius"/>
    </source>
</evidence>
<feature type="transmembrane region" description="Helical" evidence="6">
    <location>
        <begin position="350"/>
        <end position="367"/>
    </location>
</feature>
<dbReference type="AlphaFoldDB" id="A0A7K3TIT3"/>
<protein>
    <submittedName>
        <fullName evidence="8">MFS transporter</fullName>
    </submittedName>
</protein>
<reference evidence="8 9" key="1">
    <citation type="submission" date="2019-10" db="EMBL/GenBank/DDBJ databases">
        <title>Bifidobacterium from non-human primates.</title>
        <authorList>
            <person name="Modesto M."/>
        </authorList>
    </citation>
    <scope>NUCLEOTIDE SEQUENCE [LARGE SCALE GENOMIC DNA]</scope>
    <source>
        <strain evidence="8 9">TREC</strain>
    </source>
</reference>
<feature type="transmembrane region" description="Helical" evidence="6">
    <location>
        <begin position="413"/>
        <end position="434"/>
    </location>
</feature>
<evidence type="ECO:0000256" key="3">
    <source>
        <dbReference type="ARBA" id="ARBA00022989"/>
    </source>
</evidence>
<dbReference type="Gene3D" id="1.20.1250.20">
    <property type="entry name" value="MFS general substrate transporter like domains"/>
    <property type="match status" value="2"/>
</dbReference>
<dbReference type="GO" id="GO:0022857">
    <property type="term" value="F:transmembrane transporter activity"/>
    <property type="evidence" value="ECO:0007669"/>
    <property type="project" value="InterPro"/>
</dbReference>
<accession>A0A7K3TIT3</accession>
<feature type="compositionally biased region" description="Basic and acidic residues" evidence="5">
    <location>
        <begin position="1"/>
        <end position="13"/>
    </location>
</feature>
<feature type="domain" description="Major facilitator superfamily (MFS) profile" evidence="7">
    <location>
        <begin position="255"/>
        <end position="438"/>
    </location>
</feature>
<dbReference type="InterPro" id="IPR011701">
    <property type="entry name" value="MFS"/>
</dbReference>
<evidence type="ECO:0000313" key="9">
    <source>
        <dbReference type="Proteomes" id="UP000469763"/>
    </source>
</evidence>
<evidence type="ECO:0000256" key="1">
    <source>
        <dbReference type="ARBA" id="ARBA00004651"/>
    </source>
</evidence>
<feature type="transmembrane region" description="Helical" evidence="6">
    <location>
        <begin position="325"/>
        <end position="344"/>
    </location>
</feature>
<feature type="transmembrane region" description="Helical" evidence="6">
    <location>
        <begin position="290"/>
        <end position="313"/>
    </location>
</feature>
<evidence type="ECO:0000256" key="2">
    <source>
        <dbReference type="ARBA" id="ARBA00022692"/>
    </source>
</evidence>
<proteinExistence type="predicted"/>
<evidence type="ECO:0000259" key="7">
    <source>
        <dbReference type="PROSITE" id="PS50850"/>
    </source>
</evidence>
<dbReference type="SUPFAM" id="SSF103473">
    <property type="entry name" value="MFS general substrate transporter"/>
    <property type="match status" value="1"/>
</dbReference>
<dbReference type="OrthoDB" id="7584869at2"/>
<keyword evidence="4 6" id="KW-0472">Membrane</keyword>
<feature type="transmembrane region" description="Helical" evidence="6">
    <location>
        <begin position="77"/>
        <end position="101"/>
    </location>
</feature>
<feature type="transmembrane region" description="Helical" evidence="6">
    <location>
        <begin position="190"/>
        <end position="220"/>
    </location>
</feature>
<gene>
    <name evidence="8" type="ORF">GFD22_07510</name>
</gene>
<feature type="transmembrane region" description="Helical" evidence="6">
    <location>
        <begin position="113"/>
        <end position="146"/>
    </location>
</feature>
<comment type="subcellular location">
    <subcellularLocation>
        <location evidence="1">Cell membrane</location>
        <topology evidence="1">Multi-pass membrane protein</topology>
    </subcellularLocation>
</comment>
<organism evidence="8 9">
    <name type="scientific">Bifidobacterium avesanii</name>
    <dbReference type="NCBI Taxonomy" id="1798157"/>
    <lineage>
        <taxon>Bacteria</taxon>
        <taxon>Bacillati</taxon>
        <taxon>Actinomycetota</taxon>
        <taxon>Actinomycetes</taxon>
        <taxon>Bifidobacteriales</taxon>
        <taxon>Bifidobacteriaceae</taxon>
        <taxon>Bifidobacterium</taxon>
    </lineage>
</organism>
<dbReference type="EMBL" id="WHZY01000010">
    <property type="protein sequence ID" value="NEG78816.1"/>
    <property type="molecule type" value="Genomic_DNA"/>
</dbReference>
<keyword evidence="3 6" id="KW-1133">Transmembrane helix</keyword>
<keyword evidence="9" id="KW-1185">Reference proteome</keyword>
<evidence type="ECO:0000313" key="8">
    <source>
        <dbReference type="EMBL" id="NEG78816.1"/>
    </source>
</evidence>
<feature type="transmembrane region" description="Helical" evidence="6">
    <location>
        <begin position="256"/>
        <end position="278"/>
    </location>
</feature>
<dbReference type="PANTHER" id="PTHR23528">
    <property type="match status" value="1"/>
</dbReference>
<dbReference type="Pfam" id="PF07690">
    <property type="entry name" value="MFS_1"/>
    <property type="match status" value="1"/>
</dbReference>
<dbReference type="InterPro" id="IPR036259">
    <property type="entry name" value="MFS_trans_sf"/>
</dbReference>
<evidence type="ECO:0000256" key="5">
    <source>
        <dbReference type="SAM" id="MobiDB-lite"/>
    </source>
</evidence>
<dbReference type="InterPro" id="IPR020846">
    <property type="entry name" value="MFS_dom"/>
</dbReference>
<feature type="transmembrane region" description="Helical" evidence="6">
    <location>
        <begin position="387"/>
        <end position="407"/>
    </location>
</feature>
<dbReference type="Proteomes" id="UP000469763">
    <property type="component" value="Unassembled WGS sequence"/>
</dbReference>
<sequence>MPRAKESFVDRRSATAGRVRTSGDAEAPNAPGRDGRFPWRSGLSLMVGGAGWMWAFTSLHAVLLPAKIQLIDPVNKISIVAMVSTVTMLISLLAGMGGGMLSDRTRTRIGSRSPWLIGGVMLGTALLAAFAFCDSLPVVLAVWWAYGAVYNVMLSAGCAWQPDQVAPRWRGTVSSMYGVGRQFGLQGAQIVAAMFVTNISLGVVVALCVFDVLSLAAVAINGERSNRDAPRPARTNGGLRSRLAMFLPPAHAGRDYWLAAVLLFLWMLPGGIGLYRLYTLTDYMGQSDQAAGWWIGVMSVPGLVLAIGFCAVSGPIADRFSSVRIPLALAIFSVGLPCWLPFFVPTPMAYAVYFVLSSFGGGIFTALDQSIMVDVLPNPTTRAHDLAFLNACGALGNLCAPLLAGALVKAFGYASLFPMGFAVLTAAAACVLCFRGIR</sequence>
<dbReference type="PROSITE" id="PS50850">
    <property type="entry name" value="MFS"/>
    <property type="match status" value="1"/>
</dbReference>
<comment type="caution">
    <text evidence="8">The sequence shown here is derived from an EMBL/GenBank/DDBJ whole genome shotgun (WGS) entry which is preliminary data.</text>
</comment>
<feature type="transmembrane region" description="Helical" evidence="6">
    <location>
        <begin position="43"/>
        <end position="65"/>
    </location>
</feature>
<dbReference type="GO" id="GO:0005886">
    <property type="term" value="C:plasma membrane"/>
    <property type="evidence" value="ECO:0007669"/>
    <property type="project" value="UniProtKB-SubCell"/>
</dbReference>
<feature type="region of interest" description="Disordered" evidence="5">
    <location>
        <begin position="1"/>
        <end position="33"/>
    </location>
</feature>
<dbReference type="PANTHER" id="PTHR23528:SF1">
    <property type="entry name" value="MAJOR FACILITATOR SUPERFAMILY (MFS) PROFILE DOMAIN-CONTAINING PROTEIN"/>
    <property type="match status" value="1"/>
</dbReference>
<evidence type="ECO:0000256" key="4">
    <source>
        <dbReference type="ARBA" id="ARBA00023136"/>
    </source>
</evidence>